<dbReference type="GO" id="GO:0005758">
    <property type="term" value="C:mitochondrial intermembrane space"/>
    <property type="evidence" value="ECO:0007669"/>
    <property type="project" value="UniProtKB-SubCell"/>
</dbReference>
<evidence type="ECO:0000313" key="5">
    <source>
        <dbReference type="EMBL" id="KXN65764.1"/>
    </source>
</evidence>
<comment type="subcellular location">
    <subcellularLocation>
        <location evidence="2">Mitochondrion intermembrane space</location>
    </subcellularLocation>
</comment>
<dbReference type="EMBL" id="KQ964821">
    <property type="protein sequence ID" value="KXN65764.1"/>
    <property type="molecule type" value="Genomic_DNA"/>
</dbReference>
<evidence type="ECO:0000256" key="1">
    <source>
        <dbReference type="ARBA" id="ARBA00003875"/>
    </source>
</evidence>
<name>A0A137NSQ3_CONC2</name>
<keyword evidence="3" id="KW-0496">Mitochondrion</keyword>
<sequence>MKDTQENRDKIYTKGTSRYFDPCEEESKKSLKCITENPGNKYACKDLINAYKECKKEWTNIRLEERAKRGLFAKFNQGGPKEDDSSSS</sequence>
<accession>A0A137NSQ3</accession>
<evidence type="ECO:0000256" key="2">
    <source>
        <dbReference type="ARBA" id="ARBA00004569"/>
    </source>
</evidence>
<dbReference type="Proteomes" id="UP000070444">
    <property type="component" value="Unassembled WGS sequence"/>
</dbReference>
<reference evidence="5 6" key="1">
    <citation type="journal article" date="2015" name="Genome Biol. Evol.">
        <title>Phylogenomic analyses indicate that early fungi evolved digesting cell walls of algal ancestors of land plants.</title>
        <authorList>
            <person name="Chang Y."/>
            <person name="Wang S."/>
            <person name="Sekimoto S."/>
            <person name="Aerts A.L."/>
            <person name="Choi C."/>
            <person name="Clum A."/>
            <person name="LaButti K.M."/>
            <person name="Lindquist E.A."/>
            <person name="Yee Ngan C."/>
            <person name="Ohm R.A."/>
            <person name="Salamov A.A."/>
            <person name="Grigoriev I.V."/>
            <person name="Spatafora J.W."/>
            <person name="Berbee M.L."/>
        </authorList>
    </citation>
    <scope>NUCLEOTIDE SEQUENCE [LARGE SCALE GENOMIC DNA]</scope>
    <source>
        <strain evidence="5 6">NRRL 28638</strain>
    </source>
</reference>
<dbReference type="AlphaFoldDB" id="A0A137NSQ3"/>
<organism evidence="5 6">
    <name type="scientific">Conidiobolus coronatus (strain ATCC 28846 / CBS 209.66 / NRRL 28638)</name>
    <name type="common">Delacroixia coronata</name>
    <dbReference type="NCBI Taxonomy" id="796925"/>
    <lineage>
        <taxon>Eukaryota</taxon>
        <taxon>Fungi</taxon>
        <taxon>Fungi incertae sedis</taxon>
        <taxon>Zoopagomycota</taxon>
        <taxon>Entomophthoromycotina</taxon>
        <taxon>Entomophthoromycetes</taxon>
        <taxon>Entomophthorales</taxon>
        <taxon>Ancylistaceae</taxon>
        <taxon>Conidiobolus</taxon>
    </lineage>
</organism>
<dbReference type="PANTHER" id="PTHR46811:SF1">
    <property type="entry name" value="COILED-COIL-HELIX-COILED-COIL-HELIX DOMAIN-CONTAINING PROTEIN 7"/>
    <property type="match status" value="1"/>
</dbReference>
<dbReference type="PROSITE" id="PS51808">
    <property type="entry name" value="CHCH"/>
    <property type="match status" value="1"/>
</dbReference>
<gene>
    <name evidence="5" type="ORF">CONCODRAFT_62043</name>
</gene>
<evidence type="ECO:0000313" key="6">
    <source>
        <dbReference type="Proteomes" id="UP000070444"/>
    </source>
</evidence>
<evidence type="ECO:0008006" key="7">
    <source>
        <dbReference type="Google" id="ProtNLM"/>
    </source>
</evidence>
<evidence type="ECO:0000256" key="3">
    <source>
        <dbReference type="ARBA" id="ARBA00023128"/>
    </source>
</evidence>
<dbReference type="PANTHER" id="PTHR46811">
    <property type="entry name" value="COILED-COIL-HELIX-COILED-COIL-HELIX DOMAIN-CONTAINING PROTEIN 7"/>
    <property type="match status" value="1"/>
</dbReference>
<comment type="function">
    <text evidence="1">Required for the assembly of cytochrome c oxidase.</text>
</comment>
<dbReference type="InterPro" id="IPR009069">
    <property type="entry name" value="Cys_alpha_HP_mot_SF"/>
</dbReference>
<dbReference type="InterPro" id="IPR051040">
    <property type="entry name" value="COX23"/>
</dbReference>
<proteinExistence type="predicted"/>
<keyword evidence="4" id="KW-1015">Disulfide bond</keyword>
<dbReference type="SUPFAM" id="SSF47072">
    <property type="entry name" value="Cysteine alpha-hairpin motif"/>
    <property type="match status" value="1"/>
</dbReference>
<dbReference type="OMA" id="INAYKEC"/>
<evidence type="ECO:0000256" key="4">
    <source>
        <dbReference type="ARBA" id="ARBA00023157"/>
    </source>
</evidence>
<dbReference type="GO" id="GO:0033108">
    <property type="term" value="P:mitochondrial respiratory chain complex assembly"/>
    <property type="evidence" value="ECO:0007669"/>
    <property type="project" value="TreeGrafter"/>
</dbReference>
<dbReference type="OrthoDB" id="9971592at2759"/>
<keyword evidence="6" id="KW-1185">Reference proteome</keyword>
<protein>
    <recommendedName>
        <fullName evidence="7">Cytochrome c oxidase-assembly factor COX23, mitochondrial</fullName>
    </recommendedName>
</protein>
<dbReference type="STRING" id="796925.A0A137NSQ3"/>